<reference evidence="4" key="1">
    <citation type="submission" date="2018-06" db="EMBL/GenBank/DDBJ databases">
        <authorList>
            <person name="Helene L.C."/>
            <person name="Dall'Agnol R."/>
            <person name="Delamuta J.R."/>
            <person name="Hungria M."/>
        </authorList>
    </citation>
    <scope>NUCLEOTIDE SEQUENCE [LARGE SCALE GENOMIC DNA]</scope>
    <source>
        <strain evidence="4">CNPSo 3140</strain>
    </source>
</reference>
<dbReference type="InterPro" id="IPR002347">
    <property type="entry name" value="SDR_fam"/>
</dbReference>
<protein>
    <submittedName>
        <fullName evidence="3">3-oxoacyl-ACP reductase</fullName>
    </submittedName>
</protein>
<dbReference type="PRINTS" id="PR00081">
    <property type="entry name" value="GDHRDH"/>
</dbReference>
<keyword evidence="4" id="KW-1185">Reference proteome</keyword>
<dbReference type="InterPro" id="IPR020904">
    <property type="entry name" value="Sc_DH/Rdtase_CS"/>
</dbReference>
<gene>
    <name evidence="3" type="ORF">DPM35_26825</name>
</gene>
<sequence length="253" mass="26907">MKAEGCSHKFELNGRTALVTGAGRGIGLQIARTLQQAGAAIILTGTNEARLIEAAERFPVKPQVHRLDVRDSQAVDRLAASIAPCPDILVNNAGVSRAAPTHQTTDEDWRAVLSVNLDGVFYCSRAFGSLMAQRGSGTVVNISSMCAAIVTRQEHVVTAYNASKAGVNMLTKTLACEWAGSGVRVNAVAPGFVQSEVLDHYPKKVVNAWCDRTPLRRLGQPHEVASAVQFLASDASSYITGAVLVVDGGYTCW</sequence>
<comment type="caution">
    <text evidence="3">The sequence shown here is derived from an EMBL/GenBank/DDBJ whole genome shotgun (WGS) entry which is preliminary data.</text>
</comment>
<dbReference type="OrthoDB" id="9805986at2"/>
<proteinExistence type="inferred from homology"/>
<evidence type="ECO:0000313" key="4">
    <source>
        <dbReference type="Proteomes" id="UP000251956"/>
    </source>
</evidence>
<evidence type="ECO:0000259" key="2">
    <source>
        <dbReference type="SMART" id="SM00822"/>
    </source>
</evidence>
<dbReference type="SUPFAM" id="SSF51735">
    <property type="entry name" value="NAD(P)-binding Rossmann-fold domains"/>
    <property type="match status" value="1"/>
</dbReference>
<dbReference type="SMART" id="SM00822">
    <property type="entry name" value="PKS_KR"/>
    <property type="match status" value="1"/>
</dbReference>
<name>A0A330GJN8_9HYPH</name>
<organism evidence="3 4">
    <name type="scientific">Mesorhizobium atlanticum</name>
    <dbReference type="NCBI Taxonomy" id="2233532"/>
    <lineage>
        <taxon>Bacteria</taxon>
        <taxon>Pseudomonadati</taxon>
        <taxon>Pseudomonadota</taxon>
        <taxon>Alphaproteobacteria</taxon>
        <taxon>Hyphomicrobiales</taxon>
        <taxon>Phyllobacteriaceae</taxon>
        <taxon>Mesorhizobium</taxon>
    </lineage>
</organism>
<dbReference type="InterPro" id="IPR057326">
    <property type="entry name" value="KR_dom"/>
</dbReference>
<dbReference type="PRINTS" id="PR00080">
    <property type="entry name" value="SDRFAMILY"/>
</dbReference>
<accession>A0A330GJN8</accession>
<dbReference type="EMBL" id="QMBQ01000009">
    <property type="protein sequence ID" value="RAZ72998.1"/>
    <property type="molecule type" value="Genomic_DNA"/>
</dbReference>
<dbReference type="RefSeq" id="WP_112130201.1">
    <property type="nucleotide sequence ID" value="NZ_QMBQ01000009.1"/>
</dbReference>
<dbReference type="Proteomes" id="UP000251956">
    <property type="component" value="Unassembled WGS sequence"/>
</dbReference>
<comment type="similarity">
    <text evidence="1">Belongs to the short-chain dehydrogenases/reductases (SDR) family.</text>
</comment>
<dbReference type="FunFam" id="3.40.50.720:FF:000084">
    <property type="entry name" value="Short-chain dehydrogenase reductase"/>
    <property type="match status" value="1"/>
</dbReference>
<feature type="domain" description="Ketoreductase" evidence="2">
    <location>
        <begin position="15"/>
        <end position="196"/>
    </location>
</feature>
<dbReference type="AlphaFoldDB" id="A0A330GJN8"/>
<evidence type="ECO:0000313" key="3">
    <source>
        <dbReference type="EMBL" id="RAZ72998.1"/>
    </source>
</evidence>
<evidence type="ECO:0000256" key="1">
    <source>
        <dbReference type="ARBA" id="ARBA00006484"/>
    </source>
</evidence>
<dbReference type="Pfam" id="PF13561">
    <property type="entry name" value="adh_short_C2"/>
    <property type="match status" value="1"/>
</dbReference>
<dbReference type="PANTHER" id="PTHR42760">
    <property type="entry name" value="SHORT-CHAIN DEHYDROGENASES/REDUCTASES FAMILY MEMBER"/>
    <property type="match status" value="1"/>
</dbReference>
<dbReference type="GO" id="GO:0016616">
    <property type="term" value="F:oxidoreductase activity, acting on the CH-OH group of donors, NAD or NADP as acceptor"/>
    <property type="evidence" value="ECO:0007669"/>
    <property type="project" value="TreeGrafter"/>
</dbReference>
<dbReference type="PROSITE" id="PS00061">
    <property type="entry name" value="ADH_SHORT"/>
    <property type="match status" value="1"/>
</dbReference>
<dbReference type="Gene3D" id="3.40.50.720">
    <property type="entry name" value="NAD(P)-binding Rossmann-like Domain"/>
    <property type="match status" value="1"/>
</dbReference>
<reference evidence="3 4" key="2">
    <citation type="submission" date="2018-07" db="EMBL/GenBank/DDBJ databases">
        <title>Diversity of Mesorhizobium strains in Brazil.</title>
        <authorList>
            <person name="Helene L.C.F."/>
            <person name="Dall'Agnol R."/>
            <person name="Delamuta J.R.M."/>
            <person name="Hungria M."/>
        </authorList>
    </citation>
    <scope>NUCLEOTIDE SEQUENCE [LARGE SCALE GENOMIC DNA]</scope>
    <source>
        <strain evidence="3 4">CNPSo 3140</strain>
    </source>
</reference>
<dbReference type="InterPro" id="IPR036291">
    <property type="entry name" value="NAD(P)-bd_dom_sf"/>
</dbReference>